<evidence type="ECO:0000256" key="3">
    <source>
        <dbReference type="ARBA" id="ARBA00022448"/>
    </source>
</evidence>
<dbReference type="InterPro" id="IPR003439">
    <property type="entry name" value="ABC_transporter-like_ATP-bd"/>
</dbReference>
<name>A0A161Q7L5_9PROT</name>
<accession>A0A161Q7L5</accession>
<dbReference type="CDD" id="cd03257">
    <property type="entry name" value="ABC_NikE_OppD_transporters"/>
    <property type="match status" value="1"/>
</dbReference>
<evidence type="ECO:0000256" key="5">
    <source>
        <dbReference type="ARBA" id="ARBA00022741"/>
    </source>
</evidence>
<dbReference type="PANTHER" id="PTHR43297:SF2">
    <property type="entry name" value="DIPEPTIDE TRANSPORT ATP-BINDING PROTEIN DPPD"/>
    <property type="match status" value="1"/>
</dbReference>
<dbReference type="Pfam" id="PF00005">
    <property type="entry name" value="ABC_tran"/>
    <property type="match status" value="1"/>
</dbReference>
<dbReference type="InterPro" id="IPR050388">
    <property type="entry name" value="ABC_Ni/Peptide_Import"/>
</dbReference>
<organism evidence="9 10">
    <name type="scientific">Tistrella mobilis</name>
    <dbReference type="NCBI Taxonomy" id="171437"/>
    <lineage>
        <taxon>Bacteria</taxon>
        <taxon>Pseudomonadati</taxon>
        <taxon>Pseudomonadota</taxon>
        <taxon>Alphaproteobacteria</taxon>
        <taxon>Geminicoccales</taxon>
        <taxon>Geminicoccaceae</taxon>
        <taxon>Tistrella</taxon>
    </lineage>
</organism>
<dbReference type="PROSITE" id="PS00211">
    <property type="entry name" value="ABC_TRANSPORTER_1"/>
    <property type="match status" value="1"/>
</dbReference>
<dbReference type="EMBL" id="LPZR01000034">
    <property type="protein sequence ID" value="KYO56973.1"/>
    <property type="molecule type" value="Genomic_DNA"/>
</dbReference>
<comment type="subcellular location">
    <subcellularLocation>
        <location evidence="1">Cell inner membrane</location>
        <topology evidence="1">Peripheral membrane protein</topology>
    </subcellularLocation>
</comment>
<dbReference type="RefSeq" id="WP_062761682.1">
    <property type="nucleotide sequence ID" value="NZ_CP121045.1"/>
</dbReference>
<dbReference type="SUPFAM" id="SSF52540">
    <property type="entry name" value="P-loop containing nucleoside triphosphate hydrolases"/>
    <property type="match status" value="1"/>
</dbReference>
<dbReference type="Proteomes" id="UP000075787">
    <property type="component" value="Unassembled WGS sequence"/>
</dbReference>
<protein>
    <submittedName>
        <fullName evidence="9">ABC transporter</fullName>
    </submittedName>
</protein>
<keyword evidence="7" id="KW-0472">Membrane</keyword>
<evidence type="ECO:0000256" key="1">
    <source>
        <dbReference type="ARBA" id="ARBA00004417"/>
    </source>
</evidence>
<dbReference type="NCBIfam" id="TIGR01727">
    <property type="entry name" value="oligo_HPY"/>
    <property type="match status" value="1"/>
</dbReference>
<feature type="domain" description="ABC transporter" evidence="8">
    <location>
        <begin position="9"/>
        <end position="258"/>
    </location>
</feature>
<evidence type="ECO:0000256" key="7">
    <source>
        <dbReference type="ARBA" id="ARBA00023136"/>
    </source>
</evidence>
<keyword evidence="5" id="KW-0547">Nucleotide-binding</keyword>
<dbReference type="Pfam" id="PF08352">
    <property type="entry name" value="oligo_HPY"/>
    <property type="match status" value="1"/>
</dbReference>
<gene>
    <name evidence="9" type="ORF">AUP44_21000</name>
</gene>
<dbReference type="FunFam" id="3.40.50.300:FF:000016">
    <property type="entry name" value="Oligopeptide ABC transporter ATP-binding component"/>
    <property type="match status" value="1"/>
</dbReference>
<dbReference type="Gene3D" id="3.40.50.300">
    <property type="entry name" value="P-loop containing nucleotide triphosphate hydrolases"/>
    <property type="match status" value="1"/>
</dbReference>
<dbReference type="GO" id="GO:0055085">
    <property type="term" value="P:transmembrane transport"/>
    <property type="evidence" value="ECO:0007669"/>
    <property type="project" value="UniProtKB-ARBA"/>
</dbReference>
<dbReference type="GO" id="GO:0016887">
    <property type="term" value="F:ATP hydrolysis activity"/>
    <property type="evidence" value="ECO:0007669"/>
    <property type="project" value="InterPro"/>
</dbReference>
<evidence type="ECO:0000313" key="10">
    <source>
        <dbReference type="Proteomes" id="UP000075787"/>
    </source>
</evidence>
<keyword evidence="3" id="KW-0813">Transport</keyword>
<dbReference type="PANTHER" id="PTHR43297">
    <property type="entry name" value="OLIGOPEPTIDE TRANSPORT ATP-BINDING PROTEIN APPD"/>
    <property type="match status" value="1"/>
</dbReference>
<dbReference type="InterPro" id="IPR013563">
    <property type="entry name" value="Oligopep_ABC_C"/>
</dbReference>
<dbReference type="SMART" id="SM00382">
    <property type="entry name" value="AAA"/>
    <property type="match status" value="1"/>
</dbReference>
<evidence type="ECO:0000256" key="6">
    <source>
        <dbReference type="ARBA" id="ARBA00022840"/>
    </source>
</evidence>
<proteinExistence type="inferred from homology"/>
<dbReference type="GO" id="GO:0005524">
    <property type="term" value="F:ATP binding"/>
    <property type="evidence" value="ECO:0007669"/>
    <property type="project" value="UniProtKB-KW"/>
</dbReference>
<dbReference type="InterPro" id="IPR027417">
    <property type="entry name" value="P-loop_NTPase"/>
</dbReference>
<dbReference type="AlphaFoldDB" id="A0A161Q7L5"/>
<dbReference type="GO" id="GO:0005886">
    <property type="term" value="C:plasma membrane"/>
    <property type="evidence" value="ECO:0007669"/>
    <property type="project" value="UniProtKB-SubCell"/>
</dbReference>
<dbReference type="InterPro" id="IPR003593">
    <property type="entry name" value="AAA+_ATPase"/>
</dbReference>
<dbReference type="PROSITE" id="PS50893">
    <property type="entry name" value="ABC_TRANSPORTER_2"/>
    <property type="match status" value="1"/>
</dbReference>
<reference evidence="9 10" key="1">
    <citation type="submission" date="2015-12" db="EMBL/GenBank/DDBJ databases">
        <title>Genome sequence of Tistrella mobilis MCCC 1A02139.</title>
        <authorList>
            <person name="Lu L."/>
            <person name="Lai Q."/>
            <person name="Shao Z."/>
            <person name="Qian P."/>
        </authorList>
    </citation>
    <scope>NUCLEOTIDE SEQUENCE [LARGE SCALE GENOMIC DNA]</scope>
    <source>
        <strain evidence="9 10">MCCC 1A02139</strain>
    </source>
</reference>
<dbReference type="InterPro" id="IPR017871">
    <property type="entry name" value="ABC_transporter-like_CS"/>
</dbReference>
<keyword evidence="4" id="KW-1003">Cell membrane</keyword>
<comment type="similarity">
    <text evidence="2">Belongs to the ABC transporter superfamily.</text>
</comment>
<evidence type="ECO:0000259" key="8">
    <source>
        <dbReference type="PROSITE" id="PS50893"/>
    </source>
</evidence>
<comment type="caution">
    <text evidence="9">The sequence shown here is derived from an EMBL/GenBank/DDBJ whole genome shotgun (WGS) entry which is preliminary data.</text>
</comment>
<evidence type="ECO:0000256" key="2">
    <source>
        <dbReference type="ARBA" id="ARBA00005417"/>
    </source>
</evidence>
<dbReference type="OrthoDB" id="37801at2"/>
<evidence type="ECO:0000313" key="9">
    <source>
        <dbReference type="EMBL" id="KYO56973.1"/>
    </source>
</evidence>
<evidence type="ECO:0000256" key="4">
    <source>
        <dbReference type="ARBA" id="ARBA00022475"/>
    </source>
</evidence>
<sequence length="345" mass="36581">MTATDEPLLSIADLRVTLPTPDGPAPILRGVSFDVAAGQMLGLVGESGSGKSMTALAIMGLLPDKAMVEGSIRLAGEELTRLSEPELCKRRGRNMAMIFQEPMTALNPVKTIGQQVSEGMRLHLGIGRAEADGRARRLLERVGLNAKRFPLDLYPHQLSGGQRQRVMIAAALACEPKLLIADEPTTALDVTIQAQILDLVVELVEEMRMGLVLITHDLGVIAETVDKTAVMYAGSIVEAAPTEPLFAQMGHPYTHGLFAAIPHAHGLQHAADGDGPAHTRPRLATIPGTVPDPRRLPPGCAFAGRCPRSDAACAGDIPWVPLAPDHGVACVHPVAKGEHIPEFAA</sequence>
<dbReference type="GO" id="GO:0015833">
    <property type="term" value="P:peptide transport"/>
    <property type="evidence" value="ECO:0007669"/>
    <property type="project" value="InterPro"/>
</dbReference>
<dbReference type="GeneID" id="97240112"/>
<keyword evidence="6" id="KW-0067">ATP-binding</keyword>